<dbReference type="Proteomes" id="UP000001887">
    <property type="component" value="Chromosome"/>
</dbReference>
<evidence type="ECO:0000256" key="2">
    <source>
        <dbReference type="SAM" id="Phobius"/>
    </source>
</evidence>
<dbReference type="EMBL" id="CP001848">
    <property type="protein sequence ID" value="ADB16589.1"/>
    <property type="molecule type" value="Genomic_DNA"/>
</dbReference>
<feature type="transmembrane region" description="Helical" evidence="2">
    <location>
        <begin position="91"/>
        <end position="109"/>
    </location>
</feature>
<evidence type="ECO:0000313" key="3">
    <source>
        <dbReference type="EMBL" id="ADB16589.1"/>
    </source>
</evidence>
<keyword evidence="2" id="KW-0812">Transmembrane</keyword>
<dbReference type="KEGG" id="psl:Psta_1915"/>
<dbReference type="AlphaFoldDB" id="D2QZV6"/>
<organism evidence="3 4">
    <name type="scientific">Pirellula staleyi (strain ATCC 27377 / DSM 6068 / ICPB 4128)</name>
    <name type="common">Pirella staleyi</name>
    <dbReference type="NCBI Taxonomy" id="530564"/>
    <lineage>
        <taxon>Bacteria</taxon>
        <taxon>Pseudomonadati</taxon>
        <taxon>Planctomycetota</taxon>
        <taxon>Planctomycetia</taxon>
        <taxon>Pirellulales</taxon>
        <taxon>Pirellulaceae</taxon>
        <taxon>Pirellula</taxon>
    </lineage>
</organism>
<proteinExistence type="predicted"/>
<accession>D2QZV6</accession>
<keyword evidence="4" id="KW-1185">Reference proteome</keyword>
<feature type="region of interest" description="Disordered" evidence="1">
    <location>
        <begin position="1"/>
        <end position="42"/>
    </location>
</feature>
<name>D2QZV6_PIRSD</name>
<protein>
    <submittedName>
        <fullName evidence="3">Uncharacterized protein</fullName>
    </submittedName>
</protein>
<gene>
    <name evidence="3" type="ordered locus">Psta_1915</name>
</gene>
<feature type="transmembrane region" description="Helical" evidence="2">
    <location>
        <begin position="248"/>
        <end position="270"/>
    </location>
</feature>
<evidence type="ECO:0000313" key="4">
    <source>
        <dbReference type="Proteomes" id="UP000001887"/>
    </source>
</evidence>
<keyword evidence="2" id="KW-1133">Transmembrane helix</keyword>
<sequence length="280" mass="32343">MPCDQHTPGSSSERDGSPPPPNRRIGGPTGEPPARPDRNFDQHDFSQMSTELHQWCRHYDTLHWATIAFLGAGITALLVRQAESEVESHAIAVTTLILTMASLYLMYSFRTFDRYCHEGLRWLDDQIVYFTECKYWWYKQSWVIALVHFLFGATTLWIFISKCHQHIEAKLPKTTKAHYAHHTQSDDVIFLVILFFASFFLISSLLFEIGMTLGLLNHKHPMKAYARKSDTSEAKLDRKLSIVFNTQQHHICCIHLVALALASWLVYQTYQITVLDTIRK</sequence>
<keyword evidence="2" id="KW-0472">Membrane</keyword>
<feature type="transmembrane region" description="Helical" evidence="2">
    <location>
        <begin position="61"/>
        <end position="79"/>
    </location>
</feature>
<evidence type="ECO:0000256" key="1">
    <source>
        <dbReference type="SAM" id="MobiDB-lite"/>
    </source>
</evidence>
<reference evidence="3 4" key="1">
    <citation type="journal article" date="2009" name="Stand. Genomic Sci.">
        <title>Complete genome sequence of Pirellula staleyi type strain (ATCC 27377).</title>
        <authorList>
            <person name="Clum A."/>
            <person name="Tindall B.J."/>
            <person name="Sikorski J."/>
            <person name="Ivanova N."/>
            <person name="Mavrommatis K."/>
            <person name="Lucas S."/>
            <person name="Glavina del Rio T."/>
            <person name="Nolan M."/>
            <person name="Chen F."/>
            <person name="Tice H."/>
            <person name="Pitluck S."/>
            <person name="Cheng J.F."/>
            <person name="Chertkov O."/>
            <person name="Brettin T."/>
            <person name="Han C."/>
            <person name="Detter J.C."/>
            <person name="Kuske C."/>
            <person name="Bruce D."/>
            <person name="Goodwin L."/>
            <person name="Ovchinikova G."/>
            <person name="Pati A."/>
            <person name="Mikhailova N."/>
            <person name="Chen A."/>
            <person name="Palaniappan K."/>
            <person name="Land M."/>
            <person name="Hauser L."/>
            <person name="Chang Y.J."/>
            <person name="Jeffries C.D."/>
            <person name="Chain P."/>
            <person name="Rohde M."/>
            <person name="Goker M."/>
            <person name="Bristow J."/>
            <person name="Eisen J.A."/>
            <person name="Markowitz V."/>
            <person name="Hugenholtz P."/>
            <person name="Kyrpides N.C."/>
            <person name="Klenk H.P."/>
            <person name="Lapidus A."/>
        </authorList>
    </citation>
    <scope>NUCLEOTIDE SEQUENCE [LARGE SCALE GENOMIC DNA]</scope>
    <source>
        <strain evidence="4">ATCC 27377 / DSM 6068 / ICPB 4128</strain>
    </source>
</reference>
<feature type="transmembrane region" description="Helical" evidence="2">
    <location>
        <begin position="142"/>
        <end position="160"/>
    </location>
</feature>
<dbReference type="HOGENOM" id="CLU_993403_0_0_0"/>
<feature type="transmembrane region" description="Helical" evidence="2">
    <location>
        <begin position="188"/>
        <end position="207"/>
    </location>
</feature>